<dbReference type="InterPro" id="IPR000008">
    <property type="entry name" value="C2_dom"/>
</dbReference>
<feature type="transmembrane region" description="Helical" evidence="2">
    <location>
        <begin position="288"/>
        <end position="321"/>
    </location>
</feature>
<keyword evidence="2" id="KW-0472">Membrane</keyword>
<feature type="transmembrane region" description="Helical" evidence="2">
    <location>
        <begin position="514"/>
        <end position="538"/>
    </location>
</feature>
<dbReference type="SUPFAM" id="SSF49562">
    <property type="entry name" value="C2 domain (Calcium/lipid-binding domain, CaLB)"/>
    <property type="match status" value="1"/>
</dbReference>
<organism evidence="4">
    <name type="scientific">Alexandrium monilatum</name>
    <dbReference type="NCBI Taxonomy" id="311494"/>
    <lineage>
        <taxon>Eukaryota</taxon>
        <taxon>Sar</taxon>
        <taxon>Alveolata</taxon>
        <taxon>Dinophyceae</taxon>
        <taxon>Gonyaulacales</taxon>
        <taxon>Pyrocystaceae</taxon>
        <taxon>Alexandrium</taxon>
    </lineage>
</organism>
<dbReference type="EMBL" id="HBNR01077731">
    <property type="protein sequence ID" value="CAE4654216.1"/>
    <property type="molecule type" value="Transcribed_RNA"/>
</dbReference>
<keyword evidence="2" id="KW-0812">Transmembrane</keyword>
<dbReference type="Gene3D" id="2.60.40.150">
    <property type="entry name" value="C2 domain"/>
    <property type="match status" value="1"/>
</dbReference>
<evidence type="ECO:0000313" key="4">
    <source>
        <dbReference type="EMBL" id="CAE4654216.1"/>
    </source>
</evidence>
<dbReference type="SMART" id="SM00239">
    <property type="entry name" value="C2"/>
    <property type="match status" value="1"/>
</dbReference>
<evidence type="ECO:0000256" key="1">
    <source>
        <dbReference type="SAM" id="MobiDB-lite"/>
    </source>
</evidence>
<dbReference type="InterPro" id="IPR035892">
    <property type="entry name" value="C2_domain_sf"/>
</dbReference>
<reference evidence="4" key="1">
    <citation type="submission" date="2021-01" db="EMBL/GenBank/DDBJ databases">
        <authorList>
            <person name="Corre E."/>
            <person name="Pelletier E."/>
            <person name="Niang G."/>
            <person name="Scheremetjew M."/>
            <person name="Finn R."/>
            <person name="Kale V."/>
            <person name="Holt S."/>
            <person name="Cochrane G."/>
            <person name="Meng A."/>
            <person name="Brown T."/>
            <person name="Cohen L."/>
        </authorList>
    </citation>
    <scope>NUCLEOTIDE SEQUENCE</scope>
    <source>
        <strain evidence="4">CCMP3105</strain>
    </source>
</reference>
<feature type="region of interest" description="Disordered" evidence="1">
    <location>
        <begin position="158"/>
        <end position="182"/>
    </location>
</feature>
<feature type="compositionally biased region" description="Basic and acidic residues" evidence="1">
    <location>
        <begin position="158"/>
        <end position="177"/>
    </location>
</feature>
<proteinExistence type="predicted"/>
<protein>
    <recommendedName>
        <fullName evidence="3">C2 domain-containing protein</fullName>
    </recommendedName>
</protein>
<accession>A0A7S4SSC8</accession>
<feature type="transmembrane region" description="Helical" evidence="2">
    <location>
        <begin position="550"/>
        <end position="576"/>
    </location>
</feature>
<dbReference type="AlphaFoldDB" id="A0A7S4SSC8"/>
<feature type="domain" description="C2" evidence="3">
    <location>
        <begin position="23"/>
        <end position="143"/>
    </location>
</feature>
<dbReference type="CDD" id="cd00030">
    <property type="entry name" value="C2"/>
    <property type="match status" value="1"/>
</dbReference>
<dbReference type="Pfam" id="PF00168">
    <property type="entry name" value="C2"/>
    <property type="match status" value="1"/>
</dbReference>
<evidence type="ECO:0000256" key="2">
    <source>
        <dbReference type="SAM" id="Phobius"/>
    </source>
</evidence>
<evidence type="ECO:0000259" key="3">
    <source>
        <dbReference type="PROSITE" id="PS50004"/>
    </source>
</evidence>
<dbReference type="PROSITE" id="PS50004">
    <property type="entry name" value="C2"/>
    <property type="match status" value="1"/>
</dbReference>
<keyword evidence="2" id="KW-1133">Transmembrane helix</keyword>
<name>A0A7S4SSC8_9DINO</name>
<sequence>MRRDTASLLDRLAEEKDDFHAYRWRCVRYPDRAVETLKPYAQLEISIVAARRLNTWTSSSRFEPPSSPFVRVFVNDKKAFQTSPVRSAAPRWAHDGKIGVTAPLSMVRIQVLDYDTITHTEDVGFVEFCLGDLPWSKQVEGWLELRINDMLERTSHDRYASHSSGRDDEVDERHEQRQTLLRSPPSCGLAACGRAPRQARLNAGEVLVRLRLERLGTWLDSAYALALDPPPPKNFGVRAKATPTDKLPELDLQDLRDEITDIKLALFDGALVSTANFCGYVLQWRSTLLSLSVAAVLIVAWLLPYLTWVVIPALLAVFLVLFSSKRIRAAMTLGGANAPLSQEGFERVALWRSKASMVRFVRRVVEQDLQGTVTDEPQLATCAATVFSNGVPRISYQQLREGLRDAKWTSSTKDGLAPGSLVVVTDEFGHRRARVQTIMSGGNVSVMCDDGPEHAVRSFQVTPRPQVPTVPSWIFPRDFANHLRTLEMQMGSAKRALLGPVEKVSKVVTWQAPFVTFSITAVLLAISAAEATILLGLWGDMPGLVGSRLIFFLGVAMDFVKAAFRITVFVLGVLFLTYRSPLFVGICSAAKICGRLLTMRRRAPQSWPFFRETNGLAGIP</sequence>
<gene>
    <name evidence="4" type="ORF">AMON00008_LOCUS55333</name>
</gene>